<evidence type="ECO:0008006" key="3">
    <source>
        <dbReference type="Google" id="ProtNLM"/>
    </source>
</evidence>
<accession>A0A2P8EAE4</accession>
<dbReference type="EMBL" id="PYGF01000002">
    <property type="protein sequence ID" value="PSL06443.1"/>
    <property type="molecule type" value="Genomic_DNA"/>
</dbReference>
<dbReference type="Pfam" id="PF11138">
    <property type="entry name" value="DUF2911"/>
    <property type="match status" value="1"/>
</dbReference>
<sequence length="201" mass="21986">MKKQVLLFAGILFAFLIGIQMESMAQLQAPAASPAAFVSQNVGFTKISIDYSSPAVKGRKIFGEIEKYGVTWRAGANAATMIEFSTPVSVGGKNLRAGKYSIFMTPEASGEWTVRLNAKGNSVFTYMKDGKIDEEALAKDDVVAIKVKAEKLPAVQERLQYSISAENNKMAKVTMSWENVSVSFMVDTQVDQKMEAFKAAF</sequence>
<dbReference type="Proteomes" id="UP000240708">
    <property type="component" value="Unassembled WGS sequence"/>
</dbReference>
<evidence type="ECO:0000313" key="2">
    <source>
        <dbReference type="Proteomes" id="UP000240708"/>
    </source>
</evidence>
<evidence type="ECO:0000313" key="1">
    <source>
        <dbReference type="EMBL" id="PSL06443.1"/>
    </source>
</evidence>
<dbReference type="OrthoDB" id="978542at2"/>
<dbReference type="InterPro" id="IPR021314">
    <property type="entry name" value="DUF2911"/>
</dbReference>
<proteinExistence type="predicted"/>
<comment type="caution">
    <text evidence="1">The sequence shown here is derived from an EMBL/GenBank/DDBJ whole genome shotgun (WGS) entry which is preliminary data.</text>
</comment>
<keyword evidence="2" id="KW-1185">Reference proteome</keyword>
<protein>
    <recommendedName>
        <fullName evidence="3">DUF2911 family protein</fullName>
    </recommendedName>
</protein>
<dbReference type="AlphaFoldDB" id="A0A2P8EAE4"/>
<gene>
    <name evidence="1" type="ORF">CLV48_102259</name>
</gene>
<dbReference type="RefSeq" id="WP_106566370.1">
    <property type="nucleotide sequence ID" value="NZ_JAUVYL010000083.1"/>
</dbReference>
<organism evidence="1 2">
    <name type="scientific">Cecembia rubra</name>
    <dbReference type="NCBI Taxonomy" id="1485585"/>
    <lineage>
        <taxon>Bacteria</taxon>
        <taxon>Pseudomonadati</taxon>
        <taxon>Bacteroidota</taxon>
        <taxon>Cytophagia</taxon>
        <taxon>Cytophagales</taxon>
        <taxon>Cyclobacteriaceae</taxon>
        <taxon>Cecembia</taxon>
    </lineage>
</organism>
<name>A0A2P8EAE4_9BACT</name>
<reference evidence="1 2" key="1">
    <citation type="submission" date="2018-03" db="EMBL/GenBank/DDBJ databases">
        <title>Genomic Encyclopedia of Archaeal and Bacterial Type Strains, Phase II (KMG-II): from individual species to whole genera.</title>
        <authorList>
            <person name="Goeker M."/>
        </authorList>
    </citation>
    <scope>NUCLEOTIDE SEQUENCE [LARGE SCALE GENOMIC DNA]</scope>
    <source>
        <strain evidence="1 2">DSM 28057</strain>
    </source>
</reference>